<evidence type="ECO:0000256" key="6">
    <source>
        <dbReference type="ARBA" id="ARBA00023125"/>
    </source>
</evidence>
<dbReference type="InterPro" id="IPR017884">
    <property type="entry name" value="SANT_dom"/>
</dbReference>
<feature type="domain" description="C2H2-type" evidence="11">
    <location>
        <begin position="450"/>
        <end position="477"/>
    </location>
</feature>
<dbReference type="InterPro" id="IPR000949">
    <property type="entry name" value="ELM2_dom"/>
</dbReference>
<dbReference type="PROSITE" id="PS00028">
    <property type="entry name" value="ZINC_FINGER_C2H2_1"/>
    <property type="match status" value="1"/>
</dbReference>
<dbReference type="GO" id="GO:0000118">
    <property type="term" value="C:histone deacetylase complex"/>
    <property type="evidence" value="ECO:0007669"/>
    <property type="project" value="TreeGrafter"/>
</dbReference>
<comment type="caution">
    <text evidence="14">The sequence shown here is derived from an EMBL/GenBank/DDBJ whole genome shotgun (WGS) entry which is preliminary data.</text>
</comment>
<keyword evidence="15" id="KW-1185">Reference proteome</keyword>
<dbReference type="SMART" id="SM00717">
    <property type="entry name" value="SANT"/>
    <property type="match status" value="1"/>
</dbReference>
<name>A0AAN8KHQ8_9TELE</name>
<keyword evidence="3 9" id="KW-0863">Zinc-finger</keyword>
<dbReference type="EMBL" id="JAGTTL010000039">
    <property type="protein sequence ID" value="KAK6291698.1"/>
    <property type="molecule type" value="Genomic_DNA"/>
</dbReference>
<dbReference type="SUPFAM" id="SSF46689">
    <property type="entry name" value="Homeodomain-like"/>
    <property type="match status" value="1"/>
</dbReference>
<keyword evidence="6" id="KW-0238">DNA-binding</keyword>
<dbReference type="GO" id="GO:0003714">
    <property type="term" value="F:transcription corepressor activity"/>
    <property type="evidence" value="ECO:0007669"/>
    <property type="project" value="TreeGrafter"/>
</dbReference>
<evidence type="ECO:0000256" key="2">
    <source>
        <dbReference type="ARBA" id="ARBA00022723"/>
    </source>
</evidence>
<accession>A0AAN8KHQ8</accession>
<dbReference type="Proteomes" id="UP001356427">
    <property type="component" value="Unassembled WGS sequence"/>
</dbReference>
<feature type="region of interest" description="Disordered" evidence="10">
    <location>
        <begin position="65"/>
        <end position="142"/>
    </location>
</feature>
<keyword evidence="7" id="KW-0804">Transcription</keyword>
<sequence>MADRTSLQPPTPQSYQDPYLQHHTHLSHHLHPSIGSPGLGHTSCHQPLEPQTPLEQYRGTGIEAAPRTTLPESSPYSGESRDSYKGGGDGRGGYVDIHGHSRGQLDSPRPQGWVVVEQSSFTPPLSSHSTPPTPRPSCGSSRSLIGCSSQVTWVSSRATRQAPATYTARRRCLLGDRFTRTMGIMQVTIVFKLRLLQSSRGGGRQKGVERFGRGLPYTPLPMLNPRRRGTGILSSLMPPSAGERAMGRMTEEEEGYSILPCINVGPGFQAELPCCLEREEGSRTWPEESSSNEELLWKPWEELGKSSVIQDQVEAVLSVCSSSCLPGGGSNTELALHCLYRCHGDTLATLEKLLFSTPSSARDYHYAGSDVWQEAERSLFSKALTTHGKDFPLIQRMVNTKCVSQCVEFYYLSKRLPDKQRKQREQEQSVVSLSKPMEGVVPAPSLATSFPCKQCGKMFYKIKSRNAHMKIHRQQQDDWRHPGLGLNPAQNLTPNLGTNLTQRQASGRAYLQGPINNNSNHHIGGAHTIINNISVPNIPNTNNVTNTNSVTVNDSTSNQKGPAPLLSLHHTWDSFQVNSDPAAVFFCDPEVKAALGVMGGGVKGQILWK</sequence>
<keyword evidence="4" id="KW-0862">Zinc</keyword>
<dbReference type="PROSITE" id="PS51293">
    <property type="entry name" value="SANT"/>
    <property type="match status" value="1"/>
</dbReference>
<dbReference type="AlphaFoldDB" id="A0AAN8KHQ8"/>
<evidence type="ECO:0000313" key="14">
    <source>
        <dbReference type="EMBL" id="KAK6291698.1"/>
    </source>
</evidence>
<dbReference type="SMART" id="SM01189">
    <property type="entry name" value="ELM2"/>
    <property type="match status" value="1"/>
</dbReference>
<evidence type="ECO:0000256" key="7">
    <source>
        <dbReference type="ARBA" id="ARBA00023163"/>
    </source>
</evidence>
<dbReference type="InterPro" id="IPR001005">
    <property type="entry name" value="SANT/Myb"/>
</dbReference>
<feature type="domain" description="SANT" evidence="13">
    <location>
        <begin position="367"/>
        <end position="418"/>
    </location>
</feature>
<keyword evidence="8" id="KW-0539">Nucleus</keyword>
<reference evidence="14 15" key="1">
    <citation type="submission" date="2021-04" db="EMBL/GenBank/DDBJ databases">
        <authorList>
            <person name="De Guttry C."/>
            <person name="Zahm M."/>
            <person name="Klopp C."/>
            <person name="Cabau C."/>
            <person name="Louis A."/>
            <person name="Berthelot C."/>
            <person name="Parey E."/>
            <person name="Roest Crollius H."/>
            <person name="Montfort J."/>
            <person name="Robinson-Rechavi M."/>
            <person name="Bucao C."/>
            <person name="Bouchez O."/>
            <person name="Gislard M."/>
            <person name="Lluch J."/>
            <person name="Milhes M."/>
            <person name="Lampietro C."/>
            <person name="Lopez Roques C."/>
            <person name="Donnadieu C."/>
            <person name="Braasch I."/>
            <person name="Desvignes T."/>
            <person name="Postlethwait J."/>
            <person name="Bobe J."/>
            <person name="Wedekind C."/>
            <person name="Guiguen Y."/>
        </authorList>
    </citation>
    <scope>NUCLEOTIDE SEQUENCE [LARGE SCALE GENOMIC DNA]</scope>
    <source>
        <strain evidence="14">Cs_M1</strain>
        <tissue evidence="14">Blood</tissue>
    </source>
</reference>
<protein>
    <recommendedName>
        <fullName evidence="16">Transcriptional-regulating factor 1-like</fullName>
    </recommendedName>
</protein>
<feature type="domain" description="ELM2" evidence="12">
    <location>
        <begin position="260"/>
        <end position="357"/>
    </location>
</feature>
<evidence type="ECO:0000313" key="15">
    <source>
        <dbReference type="Proteomes" id="UP001356427"/>
    </source>
</evidence>
<proteinExistence type="predicted"/>
<organism evidence="14 15">
    <name type="scientific">Coregonus suidteri</name>
    <dbReference type="NCBI Taxonomy" id="861788"/>
    <lineage>
        <taxon>Eukaryota</taxon>
        <taxon>Metazoa</taxon>
        <taxon>Chordata</taxon>
        <taxon>Craniata</taxon>
        <taxon>Vertebrata</taxon>
        <taxon>Euteleostomi</taxon>
        <taxon>Actinopterygii</taxon>
        <taxon>Neopterygii</taxon>
        <taxon>Teleostei</taxon>
        <taxon>Protacanthopterygii</taxon>
        <taxon>Salmoniformes</taxon>
        <taxon>Salmonidae</taxon>
        <taxon>Coregoninae</taxon>
        <taxon>Coregonus</taxon>
    </lineage>
</organism>
<evidence type="ECO:0000256" key="4">
    <source>
        <dbReference type="ARBA" id="ARBA00022833"/>
    </source>
</evidence>
<keyword evidence="5" id="KW-0805">Transcription regulation</keyword>
<dbReference type="GO" id="GO:0008270">
    <property type="term" value="F:zinc ion binding"/>
    <property type="evidence" value="ECO:0007669"/>
    <property type="project" value="UniProtKB-KW"/>
</dbReference>
<dbReference type="Gene3D" id="1.10.10.60">
    <property type="entry name" value="Homeodomain-like"/>
    <property type="match status" value="1"/>
</dbReference>
<evidence type="ECO:0000256" key="8">
    <source>
        <dbReference type="ARBA" id="ARBA00023242"/>
    </source>
</evidence>
<evidence type="ECO:0000256" key="5">
    <source>
        <dbReference type="ARBA" id="ARBA00023015"/>
    </source>
</evidence>
<evidence type="ECO:0000256" key="10">
    <source>
        <dbReference type="SAM" id="MobiDB-lite"/>
    </source>
</evidence>
<comment type="subcellular location">
    <subcellularLocation>
        <location evidence="1">Nucleus</location>
    </subcellularLocation>
</comment>
<gene>
    <name evidence="14" type="ORF">J4Q44_G00374830</name>
</gene>
<dbReference type="PROSITE" id="PS51156">
    <property type="entry name" value="ELM2"/>
    <property type="match status" value="1"/>
</dbReference>
<feature type="compositionally biased region" description="Low complexity" evidence="10">
    <location>
        <begin position="119"/>
        <end position="130"/>
    </location>
</feature>
<evidence type="ECO:0000256" key="9">
    <source>
        <dbReference type="PROSITE-ProRule" id="PRU00042"/>
    </source>
</evidence>
<dbReference type="PANTHER" id="PTHR16089:SF43">
    <property type="match status" value="1"/>
</dbReference>
<dbReference type="GO" id="GO:0005667">
    <property type="term" value="C:transcription regulator complex"/>
    <property type="evidence" value="ECO:0007669"/>
    <property type="project" value="TreeGrafter"/>
</dbReference>
<evidence type="ECO:0000259" key="12">
    <source>
        <dbReference type="PROSITE" id="PS51156"/>
    </source>
</evidence>
<evidence type="ECO:0000259" key="11">
    <source>
        <dbReference type="PROSITE" id="PS50157"/>
    </source>
</evidence>
<dbReference type="PROSITE" id="PS50157">
    <property type="entry name" value="ZINC_FINGER_C2H2_2"/>
    <property type="match status" value="1"/>
</dbReference>
<evidence type="ECO:0000256" key="1">
    <source>
        <dbReference type="ARBA" id="ARBA00004123"/>
    </source>
</evidence>
<evidence type="ECO:0000259" key="13">
    <source>
        <dbReference type="PROSITE" id="PS51293"/>
    </source>
</evidence>
<dbReference type="InterPro" id="IPR013087">
    <property type="entry name" value="Znf_C2H2_type"/>
</dbReference>
<evidence type="ECO:0000256" key="3">
    <source>
        <dbReference type="ARBA" id="ARBA00022771"/>
    </source>
</evidence>
<evidence type="ECO:0008006" key="16">
    <source>
        <dbReference type="Google" id="ProtNLM"/>
    </source>
</evidence>
<dbReference type="Pfam" id="PF01448">
    <property type="entry name" value="ELM2"/>
    <property type="match status" value="1"/>
</dbReference>
<keyword evidence="2" id="KW-0479">Metal-binding</keyword>
<dbReference type="GO" id="GO:0003677">
    <property type="term" value="F:DNA binding"/>
    <property type="evidence" value="ECO:0007669"/>
    <property type="project" value="UniProtKB-KW"/>
</dbReference>
<dbReference type="FunFam" id="1.10.10.60:FF:000012">
    <property type="entry name" value="Metastasis-associated 1 family, member 3"/>
    <property type="match status" value="1"/>
</dbReference>
<dbReference type="PANTHER" id="PTHR16089">
    <property type="entry name" value="REST COREPRESSOR COREST PROTEIN-RELATED"/>
    <property type="match status" value="1"/>
</dbReference>
<feature type="region of interest" description="Disordered" evidence="10">
    <location>
        <begin position="24"/>
        <end position="53"/>
    </location>
</feature>
<dbReference type="GO" id="GO:0006357">
    <property type="term" value="P:regulation of transcription by RNA polymerase II"/>
    <property type="evidence" value="ECO:0007669"/>
    <property type="project" value="TreeGrafter"/>
</dbReference>
<dbReference type="InterPro" id="IPR051066">
    <property type="entry name" value="Trans_reg/Corepressor"/>
</dbReference>
<dbReference type="InterPro" id="IPR009057">
    <property type="entry name" value="Homeodomain-like_sf"/>
</dbReference>